<dbReference type="EMBL" id="VZOK01000007">
    <property type="protein sequence ID" value="KAB0639984.1"/>
    <property type="molecule type" value="Genomic_DNA"/>
</dbReference>
<reference evidence="1 2" key="1">
    <citation type="submission" date="2019-09" db="EMBL/GenBank/DDBJ databases">
        <title>Draft genome sequences of 48 bacterial type strains from the CCUG.</title>
        <authorList>
            <person name="Tunovic T."/>
            <person name="Pineiro-Iglesias B."/>
            <person name="Unosson C."/>
            <person name="Inganas E."/>
            <person name="Ohlen M."/>
            <person name="Cardew S."/>
            <person name="Jensie-Markopoulos S."/>
            <person name="Salva-Serra F."/>
            <person name="Jaen-Luchoro D."/>
            <person name="Karlsson R."/>
            <person name="Svensson-Stadler L."/>
            <person name="Chun J."/>
            <person name="Moore E."/>
        </authorList>
    </citation>
    <scope>NUCLEOTIDE SEQUENCE [LARGE SCALE GENOMIC DNA]</scope>
    <source>
        <strain evidence="1 2">CCUG 65686</strain>
    </source>
</reference>
<proteinExistence type="predicted"/>
<comment type="caution">
    <text evidence="1">The sequence shown here is derived from an EMBL/GenBank/DDBJ whole genome shotgun (WGS) entry which is preliminary data.</text>
</comment>
<dbReference type="SUPFAM" id="SSF58104">
    <property type="entry name" value="Methyl-accepting chemotaxis protein (MCP) signaling domain"/>
    <property type="match status" value="1"/>
</dbReference>
<evidence type="ECO:0000313" key="2">
    <source>
        <dbReference type="Proteomes" id="UP000473470"/>
    </source>
</evidence>
<dbReference type="Proteomes" id="UP000473470">
    <property type="component" value="Unassembled WGS sequence"/>
</dbReference>
<evidence type="ECO:0000313" key="1">
    <source>
        <dbReference type="EMBL" id="KAB0639984.1"/>
    </source>
</evidence>
<accession>A0A6L3N2G9</accession>
<organism evidence="1 2">
    <name type="scientific">Burkholderia stagnalis</name>
    <dbReference type="NCBI Taxonomy" id="1503054"/>
    <lineage>
        <taxon>Bacteria</taxon>
        <taxon>Pseudomonadati</taxon>
        <taxon>Pseudomonadota</taxon>
        <taxon>Betaproteobacteria</taxon>
        <taxon>Burkholderiales</taxon>
        <taxon>Burkholderiaceae</taxon>
        <taxon>Burkholderia</taxon>
        <taxon>Burkholderia cepacia complex</taxon>
    </lineage>
</organism>
<sequence length="112" mass="12306">MSRFPIVFYLVAPVTRRADSLIFVPGFAVRPARIADIVGEIAAASDEQRRGIEQVDQTIVQMGQAAQQNAALANMPRWPRSRWGNRRRNVRESLTACAQTPPFAGPTGFAPA</sequence>
<name>A0A6L3N2G9_9BURK</name>
<gene>
    <name evidence="1" type="ORF">F7R25_06630</name>
</gene>
<protein>
    <submittedName>
        <fullName evidence="1">Uncharacterized protein</fullName>
    </submittedName>
</protein>
<dbReference type="AlphaFoldDB" id="A0A6L3N2G9"/>